<evidence type="ECO:0000313" key="4">
    <source>
        <dbReference type="Proteomes" id="UP000075324"/>
    </source>
</evidence>
<keyword evidence="2" id="KW-0812">Transmembrane</keyword>
<comment type="caution">
    <text evidence="3">The sequence shown here is derived from an EMBL/GenBank/DDBJ whole genome shotgun (WGS) entry which is preliminary data.</text>
</comment>
<feature type="coiled-coil region" evidence="1">
    <location>
        <begin position="40"/>
        <end position="67"/>
    </location>
</feature>
<dbReference type="Proteomes" id="UP000075324">
    <property type="component" value="Unassembled WGS sequence"/>
</dbReference>
<evidence type="ECO:0008006" key="5">
    <source>
        <dbReference type="Google" id="ProtNLM"/>
    </source>
</evidence>
<keyword evidence="1" id="KW-0175">Coiled coil</keyword>
<reference evidence="3 4" key="1">
    <citation type="submission" date="2016-01" db="EMBL/GenBank/DDBJ databases">
        <title>Draft Genome Sequences of Seven Thermophilic Sporeformers Isolated from Foods.</title>
        <authorList>
            <person name="Berendsen E.M."/>
            <person name="Wells-Bennik M.H."/>
            <person name="Krawcyk A.O."/>
            <person name="De Jong A."/>
            <person name="Holsappel S."/>
            <person name="Eijlander R.T."/>
            <person name="Kuipers O.P."/>
        </authorList>
    </citation>
    <scope>NUCLEOTIDE SEQUENCE [LARGE SCALE GENOMIC DNA]</scope>
    <source>
        <strain evidence="3 4">B4110</strain>
    </source>
</reference>
<name>A0A150N7V5_9BACL</name>
<organism evidence="3 4">
    <name type="scientific">Parageobacillus toebii</name>
    <dbReference type="NCBI Taxonomy" id="153151"/>
    <lineage>
        <taxon>Bacteria</taxon>
        <taxon>Bacillati</taxon>
        <taxon>Bacillota</taxon>
        <taxon>Bacilli</taxon>
        <taxon>Bacillales</taxon>
        <taxon>Anoxybacillaceae</taxon>
        <taxon>Parageobacillus</taxon>
    </lineage>
</organism>
<evidence type="ECO:0000256" key="2">
    <source>
        <dbReference type="SAM" id="Phobius"/>
    </source>
</evidence>
<dbReference type="EMBL" id="LQYW01000005">
    <property type="protein sequence ID" value="KYD32817.1"/>
    <property type="molecule type" value="Genomic_DNA"/>
</dbReference>
<protein>
    <recommendedName>
        <fullName evidence="5">Fimbrial protein</fullName>
    </recommendedName>
</protein>
<dbReference type="PATRIC" id="fig|153151.4.peg.2871"/>
<keyword evidence="2" id="KW-0472">Membrane</keyword>
<feature type="transmembrane region" description="Helical" evidence="2">
    <location>
        <begin position="16"/>
        <end position="40"/>
    </location>
</feature>
<evidence type="ECO:0000256" key="1">
    <source>
        <dbReference type="SAM" id="Coils"/>
    </source>
</evidence>
<dbReference type="AlphaFoldDB" id="A0A150N7V5"/>
<evidence type="ECO:0000313" key="3">
    <source>
        <dbReference type="EMBL" id="KYD32817.1"/>
    </source>
</evidence>
<sequence length="198" mass="22658">MIVEINLLPKKEPKNVVFLFITVIITAIVLIAAAVFYVLIDRAETQIDSLEKELKQTQALQAIEQQKLADMQSVKEIEELDKTVQWAKDYPLKMVPLLRNMTKLLPERGFIMNFSYAEDGTVTVSVQFDTSEQAAYYLKRLSDAKFIADVQLKSLTAVNANEKSDEQGTTEEQVVPRYLAQYEMHIRKQALEEKEKPS</sequence>
<proteinExistence type="predicted"/>
<accession>A0A150N7V5</accession>
<dbReference type="RefSeq" id="WP_062677141.1">
    <property type="nucleotide sequence ID" value="NZ_LQYW01000005.1"/>
</dbReference>
<keyword evidence="2" id="KW-1133">Transmembrane helix</keyword>
<gene>
    <name evidence="3" type="ORF">B4110_2622</name>
</gene>